<dbReference type="RefSeq" id="XP_001247547.1">
    <property type="nucleotide sequence ID" value="XM_001247546.2"/>
</dbReference>
<evidence type="ECO:0000313" key="7">
    <source>
        <dbReference type="Proteomes" id="UP000001261"/>
    </source>
</evidence>
<dbReference type="InParanoid" id="J3KIY3"/>
<keyword evidence="6" id="KW-0032">Aminotransferase</keyword>
<evidence type="ECO:0000259" key="5">
    <source>
        <dbReference type="Pfam" id="PF00155"/>
    </source>
</evidence>
<proteinExistence type="inferred from homology"/>
<keyword evidence="7" id="KW-1185">Reference proteome</keyword>
<keyword evidence="4" id="KW-0663">Pyridoxal phosphate</keyword>
<protein>
    <submittedName>
        <fullName evidence="6">Aminotransferase</fullName>
    </submittedName>
</protein>
<dbReference type="Proteomes" id="UP000001261">
    <property type="component" value="Unassembled WGS sequence"/>
</dbReference>
<dbReference type="AlphaFoldDB" id="J3KIY3"/>
<dbReference type="KEGG" id="cim:CIMG_01318"/>
<dbReference type="InterPro" id="IPR015421">
    <property type="entry name" value="PyrdxlP-dep_Trfase_major"/>
</dbReference>
<evidence type="ECO:0000256" key="2">
    <source>
        <dbReference type="ARBA" id="ARBA00010008"/>
    </source>
</evidence>
<name>J3KIY3_COCIM</name>
<comment type="similarity">
    <text evidence="2">Belongs to the class-II pyridoxal-phosphate-dependent aminotransferase family. BioF subfamily.</text>
</comment>
<dbReference type="InterPro" id="IPR004839">
    <property type="entry name" value="Aminotransferase_I/II_large"/>
</dbReference>
<reference evidence="7" key="1">
    <citation type="journal article" date="2009" name="Genome Res.">
        <title>Comparative genomic analyses of the human fungal pathogens Coccidioides and their relatives.</title>
        <authorList>
            <person name="Sharpton T.J."/>
            <person name="Stajich J.E."/>
            <person name="Rounsley S.D."/>
            <person name="Gardner M.J."/>
            <person name="Wortman J.R."/>
            <person name="Jordar V.S."/>
            <person name="Maiti R."/>
            <person name="Kodira C.D."/>
            <person name="Neafsey D.E."/>
            <person name="Zeng Q."/>
            <person name="Hung C.-Y."/>
            <person name="McMahan C."/>
            <person name="Muszewska A."/>
            <person name="Grynberg M."/>
            <person name="Mandel M.A."/>
            <person name="Kellner E.M."/>
            <person name="Barker B.M."/>
            <person name="Galgiani J.N."/>
            <person name="Orbach M.J."/>
            <person name="Kirkland T.N."/>
            <person name="Cole G.T."/>
            <person name="Henn M.R."/>
            <person name="Birren B.W."/>
            <person name="Taylor J.W."/>
        </authorList>
    </citation>
    <scope>NUCLEOTIDE SEQUENCE [LARGE SCALE GENOMIC DNA]</scope>
    <source>
        <strain evidence="7">RS</strain>
    </source>
</reference>
<evidence type="ECO:0000256" key="4">
    <source>
        <dbReference type="ARBA" id="ARBA00022898"/>
    </source>
</evidence>
<dbReference type="STRING" id="246410.J3KIY3"/>
<dbReference type="Gene3D" id="3.90.1150.10">
    <property type="entry name" value="Aspartate Aminotransferase, domain 1"/>
    <property type="match status" value="1"/>
</dbReference>
<sequence>MVPTQLAIMKTHNPLLETFRLILEERKAKGRLRSLKVLPPDVADFSSNDFLSLSTSAAFREQYMDNLARISNSHRIASSGSRLLDGNTNYAEDLEEFLARFHNAPSGRLFNSGYDANVGIFSCIPQRGDVIIYDELIHASTHDGMRLSRAGRRTAFKHNSVESFQRKLQEEIDLDSSIRSGKRNVIVAVESLYSMEGDFAPIKEILDVLESMLPNGNGHLIVDEAHSTGIFGPRGGGIVQRLGVEDRVFIRLHTFGKSIASNGAIVLCSPLTRDYLTNYARPLIFSSASGLPGLVATRTAYELMEKGATEPLQAQLQQRIESFRRKLAEISPADSIILHISHHPTSPIFSLRTKFPHDLAKTCQDKGLMVRAIMSPTVPLGTERVRVCLHARNSEEELQKLVAVIGQWVQSRERESARL</sequence>
<dbReference type="OMA" id="GTHEYCD"/>
<dbReference type="GeneID" id="4567061"/>
<dbReference type="GO" id="GO:0030170">
    <property type="term" value="F:pyridoxal phosphate binding"/>
    <property type="evidence" value="ECO:0007669"/>
    <property type="project" value="InterPro"/>
</dbReference>
<dbReference type="OrthoDB" id="2382073at2759"/>
<reference evidence="7" key="2">
    <citation type="journal article" date="2010" name="Genome Res.">
        <title>Population genomic sequencing of Coccidioides fungi reveals recent hybridization and transposon control.</title>
        <authorList>
            <person name="Neafsey D.E."/>
            <person name="Barker B.M."/>
            <person name="Sharpton T.J."/>
            <person name="Stajich J.E."/>
            <person name="Park D.J."/>
            <person name="Whiston E."/>
            <person name="Hung C.-Y."/>
            <person name="McMahan C."/>
            <person name="White J."/>
            <person name="Sykes S."/>
            <person name="Heiman D."/>
            <person name="Young S."/>
            <person name="Zeng Q."/>
            <person name="Abouelleil A."/>
            <person name="Aftuck L."/>
            <person name="Bessette D."/>
            <person name="Brown A."/>
            <person name="FitzGerald M."/>
            <person name="Lui A."/>
            <person name="Macdonald J.P."/>
            <person name="Priest M."/>
            <person name="Orbach M.J."/>
            <person name="Galgiani J.N."/>
            <person name="Kirkland T.N."/>
            <person name="Cole G.T."/>
            <person name="Birren B.W."/>
            <person name="Henn M.R."/>
            <person name="Taylor J.W."/>
            <person name="Rounsley S.D."/>
        </authorList>
    </citation>
    <scope>GENOME REANNOTATION</scope>
    <source>
        <strain evidence="7">RS</strain>
    </source>
</reference>
<comment type="cofactor">
    <cofactor evidence="1">
        <name>pyridoxal 5'-phosphate</name>
        <dbReference type="ChEBI" id="CHEBI:597326"/>
    </cofactor>
</comment>
<dbReference type="Gene3D" id="3.40.640.10">
    <property type="entry name" value="Type I PLP-dependent aspartate aminotransferase-like (Major domain)"/>
    <property type="match status" value="1"/>
</dbReference>
<dbReference type="SUPFAM" id="SSF53383">
    <property type="entry name" value="PLP-dependent transferases"/>
    <property type="match status" value="1"/>
</dbReference>
<dbReference type="Pfam" id="PF00155">
    <property type="entry name" value="Aminotran_1_2"/>
    <property type="match status" value="1"/>
</dbReference>
<feature type="domain" description="Aminotransferase class I/classII large" evidence="5">
    <location>
        <begin position="41"/>
        <end position="405"/>
    </location>
</feature>
<dbReference type="PANTHER" id="PTHR13693:SF77">
    <property type="entry name" value="8-AMINO-7-OXONONANOATE SYNTHASE"/>
    <property type="match status" value="1"/>
</dbReference>
<evidence type="ECO:0000256" key="3">
    <source>
        <dbReference type="ARBA" id="ARBA00022679"/>
    </source>
</evidence>
<dbReference type="VEuPathDB" id="FungiDB:CIMG_01318"/>
<accession>J3KIY3</accession>
<gene>
    <name evidence="6" type="ORF">CIMG_01318</name>
</gene>
<dbReference type="InterPro" id="IPR050087">
    <property type="entry name" value="AON_synthase_class-II"/>
</dbReference>
<dbReference type="PANTHER" id="PTHR13693">
    <property type="entry name" value="CLASS II AMINOTRANSFERASE/8-AMINO-7-OXONONANOATE SYNTHASE"/>
    <property type="match status" value="1"/>
</dbReference>
<evidence type="ECO:0000313" key="6">
    <source>
        <dbReference type="EMBL" id="EAS35964.3"/>
    </source>
</evidence>
<organism evidence="6 7">
    <name type="scientific">Coccidioides immitis (strain RS)</name>
    <name type="common">Valley fever fungus</name>
    <dbReference type="NCBI Taxonomy" id="246410"/>
    <lineage>
        <taxon>Eukaryota</taxon>
        <taxon>Fungi</taxon>
        <taxon>Dikarya</taxon>
        <taxon>Ascomycota</taxon>
        <taxon>Pezizomycotina</taxon>
        <taxon>Eurotiomycetes</taxon>
        <taxon>Eurotiomycetidae</taxon>
        <taxon>Onygenales</taxon>
        <taxon>Onygenaceae</taxon>
        <taxon>Coccidioides</taxon>
    </lineage>
</organism>
<keyword evidence="3" id="KW-0808">Transferase</keyword>
<dbReference type="EMBL" id="GG704911">
    <property type="protein sequence ID" value="EAS35964.3"/>
    <property type="molecule type" value="Genomic_DNA"/>
</dbReference>
<evidence type="ECO:0000256" key="1">
    <source>
        <dbReference type="ARBA" id="ARBA00001933"/>
    </source>
</evidence>
<dbReference type="InterPro" id="IPR015422">
    <property type="entry name" value="PyrdxlP-dep_Trfase_small"/>
</dbReference>
<dbReference type="InterPro" id="IPR015424">
    <property type="entry name" value="PyrdxlP-dep_Trfase"/>
</dbReference>
<dbReference type="GO" id="GO:0008483">
    <property type="term" value="F:transaminase activity"/>
    <property type="evidence" value="ECO:0007669"/>
    <property type="project" value="UniProtKB-KW"/>
</dbReference>
<dbReference type="GO" id="GO:0009102">
    <property type="term" value="P:biotin biosynthetic process"/>
    <property type="evidence" value="ECO:0007669"/>
    <property type="project" value="TreeGrafter"/>
</dbReference>